<feature type="region of interest" description="Disordered" evidence="1">
    <location>
        <begin position="333"/>
        <end position="353"/>
    </location>
</feature>
<feature type="transmembrane region" description="Helical" evidence="2">
    <location>
        <begin position="257"/>
        <end position="276"/>
    </location>
</feature>
<reference evidence="3" key="1">
    <citation type="journal article" date="2021" name="New Phytol.">
        <title>Evolutionary innovations through gain and loss of genes in the ectomycorrhizal Boletales.</title>
        <authorList>
            <person name="Wu G."/>
            <person name="Miyauchi S."/>
            <person name="Morin E."/>
            <person name="Kuo A."/>
            <person name="Drula E."/>
            <person name="Varga T."/>
            <person name="Kohler A."/>
            <person name="Feng B."/>
            <person name="Cao Y."/>
            <person name="Lipzen A."/>
            <person name="Daum C."/>
            <person name="Hundley H."/>
            <person name="Pangilinan J."/>
            <person name="Johnson J."/>
            <person name="Barry K."/>
            <person name="LaButti K."/>
            <person name="Ng V."/>
            <person name="Ahrendt S."/>
            <person name="Min B."/>
            <person name="Choi I.G."/>
            <person name="Park H."/>
            <person name="Plett J.M."/>
            <person name="Magnuson J."/>
            <person name="Spatafora J.W."/>
            <person name="Nagy L.G."/>
            <person name="Henrissat B."/>
            <person name="Grigoriev I.V."/>
            <person name="Yang Z.L."/>
            <person name="Xu J."/>
            <person name="Martin F.M."/>
        </authorList>
    </citation>
    <scope>NUCLEOTIDE SEQUENCE</scope>
    <source>
        <strain evidence="3">KKN 215</strain>
    </source>
</reference>
<gene>
    <name evidence="3" type="ORF">BXZ70DRAFT_1043500</name>
</gene>
<sequence>MSVMADDFPIDVAQIVALFLESVFYGIYLVTFGLCVNVLLFSEHTRPGGDRKYRLLSPFFIVALLLFIIATLDEALLLRHVLDAFIWYKGAGGAKAEFADISYWVNVMKTVCYVAQTSIADAMLIYRCYIVYGRNRMIAVGLSVLWLACMVCEAFTCYIEFTLHSDTFLNSSKLSPFITALLSLTLALNLLATSMIVYKIYTILGQSAHYFVSSRGEGRSGGGLRRAMRIVIESGAMYSVAVFVFFVVYLAGNNAQYGVSDCVVQVIGMAFNLMIIRLDQGRTIEAHTSRMGDGSYISRRPFASSIPIHPKSPNEVHALEFLPGASQQIASGTVLSHKRDTSKRDNEFAIDAQ</sequence>
<dbReference type="Proteomes" id="UP000813824">
    <property type="component" value="Unassembled WGS sequence"/>
</dbReference>
<feature type="transmembrane region" description="Helical" evidence="2">
    <location>
        <begin position="53"/>
        <end position="72"/>
    </location>
</feature>
<evidence type="ECO:0000256" key="1">
    <source>
        <dbReference type="SAM" id="MobiDB-lite"/>
    </source>
</evidence>
<dbReference type="AlphaFoldDB" id="A0A8K0UWD1"/>
<evidence type="ECO:0000313" key="3">
    <source>
        <dbReference type="EMBL" id="KAH8105362.1"/>
    </source>
</evidence>
<dbReference type="EMBL" id="JAEVFJ010000004">
    <property type="protein sequence ID" value="KAH8105362.1"/>
    <property type="molecule type" value="Genomic_DNA"/>
</dbReference>
<feature type="transmembrane region" description="Helical" evidence="2">
    <location>
        <begin position="103"/>
        <end position="126"/>
    </location>
</feature>
<feature type="compositionally biased region" description="Basic and acidic residues" evidence="1">
    <location>
        <begin position="337"/>
        <end position="347"/>
    </location>
</feature>
<evidence type="ECO:0000313" key="4">
    <source>
        <dbReference type="Proteomes" id="UP000813824"/>
    </source>
</evidence>
<keyword evidence="2" id="KW-0472">Membrane</keyword>
<proteinExistence type="predicted"/>
<keyword evidence="4" id="KW-1185">Reference proteome</keyword>
<evidence type="ECO:0000256" key="2">
    <source>
        <dbReference type="SAM" id="Phobius"/>
    </source>
</evidence>
<name>A0A8K0UWD1_9AGAR</name>
<protein>
    <submittedName>
        <fullName evidence="3">Uncharacterized protein</fullName>
    </submittedName>
</protein>
<feature type="transmembrane region" description="Helical" evidence="2">
    <location>
        <begin position="138"/>
        <end position="161"/>
    </location>
</feature>
<feature type="transmembrane region" description="Helical" evidence="2">
    <location>
        <begin position="181"/>
        <end position="201"/>
    </location>
</feature>
<keyword evidence="2" id="KW-1133">Transmembrane helix</keyword>
<feature type="transmembrane region" description="Helical" evidence="2">
    <location>
        <begin position="230"/>
        <end position="251"/>
    </location>
</feature>
<keyword evidence="2" id="KW-0812">Transmembrane</keyword>
<comment type="caution">
    <text evidence="3">The sequence shown here is derived from an EMBL/GenBank/DDBJ whole genome shotgun (WGS) entry which is preliminary data.</text>
</comment>
<dbReference type="OrthoDB" id="3346544at2759"/>
<accession>A0A8K0UWD1</accession>
<organism evidence="3 4">
    <name type="scientific">Cristinia sonorae</name>
    <dbReference type="NCBI Taxonomy" id="1940300"/>
    <lineage>
        <taxon>Eukaryota</taxon>
        <taxon>Fungi</taxon>
        <taxon>Dikarya</taxon>
        <taxon>Basidiomycota</taxon>
        <taxon>Agaricomycotina</taxon>
        <taxon>Agaricomycetes</taxon>
        <taxon>Agaricomycetidae</taxon>
        <taxon>Agaricales</taxon>
        <taxon>Pleurotineae</taxon>
        <taxon>Stephanosporaceae</taxon>
        <taxon>Cristinia</taxon>
    </lineage>
</organism>
<feature type="transmembrane region" description="Helical" evidence="2">
    <location>
        <begin position="12"/>
        <end position="41"/>
    </location>
</feature>